<evidence type="ECO:0000256" key="2">
    <source>
        <dbReference type="PROSITE-ProRule" id="PRU00124"/>
    </source>
</evidence>
<evidence type="ECO:0000256" key="3">
    <source>
        <dbReference type="SAM" id="SignalP"/>
    </source>
</evidence>
<keyword evidence="1" id="KW-1015">Disulfide bond</keyword>
<dbReference type="PANTHER" id="PTHR21105">
    <property type="entry name" value="GH16255P"/>
    <property type="match status" value="1"/>
</dbReference>
<organism evidence="4 5">
    <name type="scientific">Strongyloides papillosus</name>
    <name type="common">Intestinal threadworm</name>
    <dbReference type="NCBI Taxonomy" id="174720"/>
    <lineage>
        <taxon>Eukaryota</taxon>
        <taxon>Metazoa</taxon>
        <taxon>Ecdysozoa</taxon>
        <taxon>Nematoda</taxon>
        <taxon>Chromadorea</taxon>
        <taxon>Rhabditida</taxon>
        <taxon>Tylenchina</taxon>
        <taxon>Panagrolaimomorpha</taxon>
        <taxon>Strongyloidoidea</taxon>
        <taxon>Strongyloididae</taxon>
        <taxon>Strongyloides</taxon>
    </lineage>
</organism>
<evidence type="ECO:0000313" key="5">
    <source>
        <dbReference type="WBParaSite" id="SPAL_0000802600.1"/>
    </source>
</evidence>
<comment type="caution">
    <text evidence="2">Lacks conserved residue(s) required for the propagation of feature annotation.</text>
</comment>
<dbReference type="InterPro" id="IPR002172">
    <property type="entry name" value="LDrepeatLR_classA_rpt"/>
</dbReference>
<keyword evidence="4" id="KW-1185">Reference proteome</keyword>
<keyword evidence="3" id="KW-0732">Signal</keyword>
<dbReference type="GO" id="GO:0043410">
    <property type="term" value="P:positive regulation of MAPK cascade"/>
    <property type="evidence" value="ECO:0007669"/>
    <property type="project" value="TreeGrafter"/>
</dbReference>
<evidence type="ECO:0000256" key="1">
    <source>
        <dbReference type="ARBA" id="ARBA00023157"/>
    </source>
</evidence>
<dbReference type="InterPro" id="IPR036055">
    <property type="entry name" value="LDL_receptor-like_sf"/>
</dbReference>
<feature type="chain" id="PRO_5005894957" evidence="3">
    <location>
        <begin position="23"/>
        <end position="211"/>
    </location>
</feature>
<reference evidence="5" key="1">
    <citation type="submission" date="2017-02" db="UniProtKB">
        <authorList>
            <consortium name="WormBaseParasite"/>
        </authorList>
    </citation>
    <scope>IDENTIFICATION</scope>
</reference>
<name>A0A0N5BQ56_STREA</name>
<dbReference type="PROSITE" id="PS50068">
    <property type="entry name" value="LDLRA_2"/>
    <property type="match status" value="1"/>
</dbReference>
<dbReference type="Gene3D" id="2.40.128.620">
    <property type="match status" value="1"/>
</dbReference>
<proteinExistence type="predicted"/>
<evidence type="ECO:0000313" key="4">
    <source>
        <dbReference type="Proteomes" id="UP000046392"/>
    </source>
</evidence>
<dbReference type="GO" id="GO:0043195">
    <property type="term" value="C:terminal bouton"/>
    <property type="evidence" value="ECO:0007669"/>
    <property type="project" value="TreeGrafter"/>
</dbReference>
<dbReference type="GO" id="GO:0030297">
    <property type="term" value="F:transmembrane receptor protein tyrosine kinase activator activity"/>
    <property type="evidence" value="ECO:0007669"/>
    <property type="project" value="TreeGrafter"/>
</dbReference>
<feature type="signal peptide" evidence="3">
    <location>
        <begin position="1"/>
        <end position="22"/>
    </location>
</feature>
<dbReference type="Proteomes" id="UP000046392">
    <property type="component" value="Unplaced"/>
</dbReference>
<dbReference type="AlphaFoldDB" id="A0A0N5BQ56"/>
<dbReference type="WBParaSite" id="SPAL_0000802600.1">
    <property type="protein sequence ID" value="SPAL_0000802600.1"/>
    <property type="gene ID" value="SPAL_0000802600"/>
</dbReference>
<accession>A0A0N5BQ56</accession>
<dbReference type="PANTHER" id="PTHR21105:SF0">
    <property type="entry name" value="GH16255P"/>
    <property type="match status" value="1"/>
</dbReference>
<dbReference type="SUPFAM" id="SSF57424">
    <property type="entry name" value="LDL receptor-like module"/>
    <property type="match status" value="1"/>
</dbReference>
<protein>
    <submittedName>
        <fullName evidence="5">CPW_WPC domain-containing protein</fullName>
    </submittedName>
</protein>
<sequence length="211" mass="24974">MHLYKTLLICFLLYHFNFIVNCHKNTNDHTTHLQKPYISVDVIDANENKKNNQNILNKPIVKRKFTEEDFRNMNNQYALEQSNEQIIKDLTEDVFDMSHPVYGGDRPSACEKRNSYFCPSRKNSHDDWKCIKLEDLCDSHPDCPNYEDENPTICMFHVLKIFEKRNDADWDKLPQLPQNRGRCFLNITGSKRIILNGVHYAIQLYLLFCVQ</sequence>